<proteinExistence type="predicted"/>
<accession>A0A290WXT9</accession>
<keyword evidence="2" id="KW-1185">Reference proteome</keyword>
<organism evidence="1 2">
    <name type="scientific">Janthinobacterium svalbardensis</name>
    <dbReference type="NCBI Taxonomy" id="368607"/>
    <lineage>
        <taxon>Bacteria</taxon>
        <taxon>Pseudomonadati</taxon>
        <taxon>Pseudomonadota</taxon>
        <taxon>Betaproteobacteria</taxon>
        <taxon>Burkholderiales</taxon>
        <taxon>Oxalobacteraceae</taxon>
        <taxon>Janthinobacterium</taxon>
    </lineage>
</organism>
<evidence type="ECO:0000313" key="1">
    <source>
        <dbReference type="EMBL" id="ATD61709.1"/>
    </source>
</evidence>
<dbReference type="RefSeq" id="WP_096235714.1">
    <property type="nucleotide sequence ID" value="NZ_CP023422.1"/>
</dbReference>
<evidence type="ECO:0000313" key="2">
    <source>
        <dbReference type="Proteomes" id="UP000218437"/>
    </source>
</evidence>
<dbReference type="KEGG" id="jsv:CNX70_17235"/>
<gene>
    <name evidence="1" type="ORF">CNX70_17235</name>
</gene>
<sequence>MTASIVAATFIASEGAYLEAVIEVDGQRLHVMDEFGGAQLAAGTQVQLELSPMPSERDDWDAIFRANPGREQGLRRLDGWRYLALGVVVSVDPVVCDCGLLQLENPFTTHDVRCVGAYVGVTLARLDACQA</sequence>
<dbReference type="EMBL" id="CP023422">
    <property type="protein sequence ID" value="ATD61709.1"/>
    <property type="molecule type" value="Genomic_DNA"/>
</dbReference>
<name>A0A290WXT9_9BURK</name>
<protein>
    <submittedName>
        <fullName evidence="1">Uncharacterized protein</fullName>
    </submittedName>
</protein>
<reference evidence="1 2" key="1">
    <citation type="submission" date="2017-09" db="EMBL/GenBank/DDBJ databases">
        <title>Complete genome sequence of Janthinobacterium svalbardensis PAMC 27463.</title>
        <authorList>
            <person name="Cho Y.-J."/>
            <person name="Cho A."/>
            <person name="Kim O.-S."/>
            <person name="Lee J.-I."/>
        </authorList>
    </citation>
    <scope>NUCLEOTIDE SEQUENCE [LARGE SCALE GENOMIC DNA]</scope>
    <source>
        <strain evidence="1 2">PAMC 27463</strain>
    </source>
</reference>
<dbReference type="Proteomes" id="UP000218437">
    <property type="component" value="Chromosome"/>
</dbReference>
<dbReference type="AlphaFoldDB" id="A0A290WXT9"/>